<dbReference type="RefSeq" id="WP_154488306.1">
    <property type="nucleotide sequence ID" value="NZ_VULN01000010.1"/>
</dbReference>
<gene>
    <name evidence="2" type="ORF">FX155_07645</name>
</gene>
<feature type="region of interest" description="Disordered" evidence="1">
    <location>
        <begin position="1"/>
        <end position="32"/>
    </location>
</feature>
<proteinExistence type="predicted"/>
<dbReference type="OrthoDB" id="1632406at2"/>
<evidence type="ECO:0000256" key="1">
    <source>
        <dbReference type="SAM" id="MobiDB-lite"/>
    </source>
</evidence>
<name>A0A6N7VL80_ACIFE</name>
<dbReference type="AlphaFoldDB" id="A0A6N7VL80"/>
<sequence length="71" mass="8144">MTDKKQWGGRRPNQTGRPKGTTKPEGVRPQHQLRAYDDEWDLIRRFARLVKHGKMEACKAALDQLEAADGK</sequence>
<evidence type="ECO:0000313" key="2">
    <source>
        <dbReference type="EMBL" id="MSS82464.1"/>
    </source>
</evidence>
<dbReference type="EMBL" id="VULN01000010">
    <property type="protein sequence ID" value="MSS82464.1"/>
    <property type="molecule type" value="Genomic_DNA"/>
</dbReference>
<comment type="caution">
    <text evidence="2">The sequence shown here is derived from an EMBL/GenBank/DDBJ whole genome shotgun (WGS) entry which is preliminary data.</text>
</comment>
<reference evidence="2 3" key="1">
    <citation type="submission" date="2019-08" db="EMBL/GenBank/DDBJ databases">
        <title>In-depth cultivation of the pig gut microbiome towards novel bacterial diversity and tailored functional studies.</title>
        <authorList>
            <person name="Wylensek D."/>
            <person name="Hitch T.C.A."/>
            <person name="Clavel T."/>
        </authorList>
    </citation>
    <scope>NUCLEOTIDE SEQUENCE [LARGE SCALE GENOMIC DNA]</scope>
    <source>
        <strain evidence="2 3">WCA-389-WT-5B</strain>
    </source>
</reference>
<accession>A0A6N7VL80</accession>
<organism evidence="2 3">
    <name type="scientific">Acidaminococcus fermentans</name>
    <dbReference type="NCBI Taxonomy" id="905"/>
    <lineage>
        <taxon>Bacteria</taxon>
        <taxon>Bacillati</taxon>
        <taxon>Bacillota</taxon>
        <taxon>Negativicutes</taxon>
        <taxon>Acidaminococcales</taxon>
        <taxon>Acidaminococcaceae</taxon>
        <taxon>Acidaminococcus</taxon>
    </lineage>
</organism>
<evidence type="ECO:0000313" key="3">
    <source>
        <dbReference type="Proteomes" id="UP000441455"/>
    </source>
</evidence>
<dbReference type="Proteomes" id="UP000441455">
    <property type="component" value="Unassembled WGS sequence"/>
</dbReference>
<protein>
    <submittedName>
        <fullName evidence="2">Uncharacterized protein</fullName>
    </submittedName>
</protein>